<evidence type="ECO:0000313" key="2">
    <source>
        <dbReference type="EMBL" id="KAJ3658413.1"/>
    </source>
</evidence>
<evidence type="ECO:0000256" key="1">
    <source>
        <dbReference type="SAM" id="MobiDB-lite"/>
    </source>
</evidence>
<evidence type="ECO:0000313" key="3">
    <source>
        <dbReference type="Proteomes" id="UP001168821"/>
    </source>
</evidence>
<reference evidence="2" key="1">
    <citation type="journal article" date="2023" name="G3 (Bethesda)">
        <title>Whole genome assemblies of Zophobas morio and Tenebrio molitor.</title>
        <authorList>
            <person name="Kaur S."/>
            <person name="Stinson S.A."/>
            <person name="diCenzo G.C."/>
        </authorList>
    </citation>
    <scope>NUCLEOTIDE SEQUENCE</scope>
    <source>
        <strain evidence="2">QUZm001</strain>
    </source>
</reference>
<dbReference type="AlphaFoldDB" id="A0AA38IND8"/>
<dbReference type="Proteomes" id="UP001168821">
    <property type="component" value="Unassembled WGS sequence"/>
</dbReference>
<dbReference type="EMBL" id="JALNTZ010000003">
    <property type="protein sequence ID" value="KAJ3658413.1"/>
    <property type="molecule type" value="Genomic_DNA"/>
</dbReference>
<accession>A0AA38IND8</accession>
<comment type="caution">
    <text evidence="2">The sequence shown here is derived from an EMBL/GenBank/DDBJ whole genome shotgun (WGS) entry which is preliminary data.</text>
</comment>
<keyword evidence="3" id="KW-1185">Reference proteome</keyword>
<feature type="region of interest" description="Disordered" evidence="1">
    <location>
        <begin position="68"/>
        <end position="87"/>
    </location>
</feature>
<sequence>MARGPRPSSAALLASAVRIPLSQISEMSIEAHYKNPSPVAPISQKSTWQCIAVCRERSCGALVCRRPPWPPPRGDPSGEVLGVSNSKPTFQQCNKSTAAVATTKRWTVR</sequence>
<protein>
    <submittedName>
        <fullName evidence="2">Uncharacterized protein</fullName>
    </submittedName>
</protein>
<proteinExistence type="predicted"/>
<gene>
    <name evidence="2" type="ORF">Zmor_010151</name>
</gene>
<name>A0AA38IND8_9CUCU</name>
<organism evidence="2 3">
    <name type="scientific">Zophobas morio</name>
    <dbReference type="NCBI Taxonomy" id="2755281"/>
    <lineage>
        <taxon>Eukaryota</taxon>
        <taxon>Metazoa</taxon>
        <taxon>Ecdysozoa</taxon>
        <taxon>Arthropoda</taxon>
        <taxon>Hexapoda</taxon>
        <taxon>Insecta</taxon>
        <taxon>Pterygota</taxon>
        <taxon>Neoptera</taxon>
        <taxon>Endopterygota</taxon>
        <taxon>Coleoptera</taxon>
        <taxon>Polyphaga</taxon>
        <taxon>Cucujiformia</taxon>
        <taxon>Tenebrionidae</taxon>
        <taxon>Zophobas</taxon>
    </lineage>
</organism>